<dbReference type="PANTHER" id="PTHR11669">
    <property type="entry name" value="REPLICATION FACTOR C / DNA POLYMERASE III GAMMA-TAU SUBUNIT"/>
    <property type="match status" value="1"/>
</dbReference>
<dbReference type="Gene3D" id="3.40.50.300">
    <property type="entry name" value="P-loop containing nucleotide triphosphate hydrolases"/>
    <property type="match status" value="1"/>
</dbReference>
<dbReference type="NCBIfam" id="NF005926">
    <property type="entry name" value="PRK07940.1"/>
    <property type="match status" value="1"/>
</dbReference>
<dbReference type="SMART" id="SM00382">
    <property type="entry name" value="AAA"/>
    <property type="match status" value="1"/>
</dbReference>
<dbReference type="Proteomes" id="UP000053171">
    <property type="component" value="Unassembled WGS sequence"/>
</dbReference>
<name>A0A199NSR4_9MICC</name>
<feature type="domain" description="AAA+ ATPase" evidence="1">
    <location>
        <begin position="26"/>
        <end position="270"/>
    </location>
</feature>
<gene>
    <name evidence="2" type="ORF">AN277_0206650</name>
</gene>
<dbReference type="InterPro" id="IPR003593">
    <property type="entry name" value="AAA+_ATPase"/>
</dbReference>
<accession>A0A199NSR4</accession>
<dbReference type="GO" id="GO:0008408">
    <property type="term" value="F:3'-5' exonuclease activity"/>
    <property type="evidence" value="ECO:0007669"/>
    <property type="project" value="InterPro"/>
</dbReference>
<dbReference type="InterPro" id="IPR027417">
    <property type="entry name" value="P-loop_NTPase"/>
</dbReference>
<evidence type="ECO:0000313" key="2">
    <source>
        <dbReference type="EMBL" id="OAX51850.1"/>
    </source>
</evidence>
<dbReference type="EMBL" id="LJBJ02000011">
    <property type="protein sequence ID" value="OAX51850.1"/>
    <property type="molecule type" value="Genomic_DNA"/>
</dbReference>
<dbReference type="InterPro" id="IPR004622">
    <property type="entry name" value="DNA_pol_HolB"/>
</dbReference>
<dbReference type="NCBIfam" id="TIGR00678">
    <property type="entry name" value="holB"/>
    <property type="match status" value="1"/>
</dbReference>
<protein>
    <submittedName>
        <fullName evidence="2">DNA polymerase III subunit delta</fullName>
    </submittedName>
</protein>
<evidence type="ECO:0000313" key="3">
    <source>
        <dbReference type="Proteomes" id="UP000053171"/>
    </source>
</evidence>
<reference evidence="2" key="1">
    <citation type="submission" date="2016-06" db="EMBL/GenBank/DDBJ databases">
        <title>Identification of putative biosynthetic pathways for the production of bioactive secondary metabolites by the marine actinomycete Kocuria kristinae RUTW2-3.</title>
        <authorList>
            <person name="Waterworth S.C."/>
            <person name="Walmsley T.A."/>
            <person name="Matongo T."/>
            <person name="Davies-Coleman M.T."/>
            <person name="Dorrington R.A."/>
        </authorList>
    </citation>
    <scope>NUCLEOTIDE SEQUENCE [LARGE SCALE GENOMIC DNA]</scope>
    <source>
        <strain evidence="2">RUTW2-3</strain>
    </source>
</reference>
<dbReference type="InterPro" id="IPR050238">
    <property type="entry name" value="DNA_Rep/Repair_Clamp_Loader"/>
</dbReference>
<dbReference type="Pfam" id="PF13177">
    <property type="entry name" value="DNA_pol3_delta2"/>
    <property type="match status" value="1"/>
</dbReference>
<dbReference type="AlphaFoldDB" id="A0A199NSR4"/>
<dbReference type="PANTHER" id="PTHR11669:SF8">
    <property type="entry name" value="DNA POLYMERASE III SUBUNIT DELTA"/>
    <property type="match status" value="1"/>
</dbReference>
<evidence type="ECO:0000259" key="1">
    <source>
        <dbReference type="SMART" id="SM00382"/>
    </source>
</evidence>
<proteinExistence type="predicted"/>
<organism evidence="2 3">
    <name type="scientific">Rothia kristinae</name>
    <dbReference type="NCBI Taxonomy" id="37923"/>
    <lineage>
        <taxon>Bacteria</taxon>
        <taxon>Bacillati</taxon>
        <taxon>Actinomycetota</taxon>
        <taxon>Actinomycetes</taxon>
        <taxon>Micrococcales</taxon>
        <taxon>Micrococcaceae</taxon>
        <taxon>Rothia</taxon>
    </lineage>
</organism>
<keyword evidence="3" id="KW-1185">Reference proteome</keyword>
<dbReference type="GO" id="GO:0006261">
    <property type="term" value="P:DNA-templated DNA replication"/>
    <property type="evidence" value="ECO:0007669"/>
    <property type="project" value="TreeGrafter"/>
</dbReference>
<sequence>MSVWDQLVGQEAAVAQLRRAAAQSSPAHAWLFTGPPGSGRSTAARALAAALLCEREDPAERGCGTCRSCRTAMAGSHADVTDFATENLTIKIEEARDLVVRAQDRPAVGRWRIIIVEDADRMPERTSNVLLKAIEEPPPHTVWLLCAPSPVDVLVTIRSRCRPVRLKVPAPEEVARLLSRRDGVEEPTALQAARLAQGHVGIARRLALDPQARQRREDVVRLPLGLDGIGAAVAAADRLIATAEAEAAADAEERNEAERAQLLVSLGAPESGRLPPNIQAAVRRLEEDQKRRSRRIQVDTLDRFLIDLSTFYRDVLTLQLESGSTLVNRHLQRELADYALNSSPERTLEQLDTIALTRRRISTNANPRLAFEAMAAALMLRH</sequence>
<dbReference type="RefSeq" id="WP_064725453.1">
    <property type="nucleotide sequence ID" value="NZ_JBEYYV010000058.1"/>
</dbReference>
<comment type="caution">
    <text evidence="2">The sequence shown here is derived from an EMBL/GenBank/DDBJ whole genome shotgun (WGS) entry which is preliminary data.</text>
</comment>
<dbReference type="GO" id="GO:0003887">
    <property type="term" value="F:DNA-directed DNA polymerase activity"/>
    <property type="evidence" value="ECO:0007669"/>
    <property type="project" value="InterPro"/>
</dbReference>
<dbReference type="SUPFAM" id="SSF52540">
    <property type="entry name" value="P-loop containing nucleoside triphosphate hydrolases"/>
    <property type="match status" value="1"/>
</dbReference>